<feature type="non-terminal residue" evidence="2">
    <location>
        <position position="1"/>
    </location>
</feature>
<dbReference type="AlphaFoldDB" id="A0A1D1XCL8"/>
<dbReference type="PANTHER" id="PTHR33972">
    <property type="entry name" value="EXPRESSED PROTEIN"/>
    <property type="match status" value="1"/>
</dbReference>
<dbReference type="EMBL" id="GDJX01000771">
    <property type="protein sequence ID" value="JAT67165.1"/>
    <property type="molecule type" value="Transcribed_RNA"/>
</dbReference>
<evidence type="ECO:0000313" key="3">
    <source>
        <dbReference type="EMBL" id="JAT41082.1"/>
    </source>
</evidence>
<evidence type="ECO:0000313" key="5">
    <source>
        <dbReference type="EMBL" id="JAT67165.1"/>
    </source>
</evidence>
<reference evidence="2" key="1">
    <citation type="submission" date="2015-07" db="EMBL/GenBank/DDBJ databases">
        <title>Transcriptome Assembly of Anthurium amnicola.</title>
        <authorList>
            <person name="Suzuki J."/>
        </authorList>
    </citation>
    <scope>NUCLEOTIDE SEQUENCE</scope>
</reference>
<proteinExistence type="predicted"/>
<protein>
    <submittedName>
        <fullName evidence="2">Lipoprotein lpqB</fullName>
    </submittedName>
</protein>
<evidence type="ECO:0000256" key="1">
    <source>
        <dbReference type="SAM" id="MobiDB-lite"/>
    </source>
</evidence>
<dbReference type="EMBL" id="GDJX01027748">
    <property type="protein sequence ID" value="JAT40188.1"/>
    <property type="molecule type" value="Transcribed_RNA"/>
</dbReference>
<dbReference type="EMBL" id="GDJX01010225">
    <property type="protein sequence ID" value="JAT57711.1"/>
    <property type="molecule type" value="Transcribed_RNA"/>
</dbReference>
<accession>A0A1D1XCL8</accession>
<dbReference type="EMBL" id="GDJX01026854">
    <property type="protein sequence ID" value="JAT41082.1"/>
    <property type="molecule type" value="Transcribed_RNA"/>
</dbReference>
<feature type="compositionally biased region" description="Basic and acidic residues" evidence="1">
    <location>
        <begin position="168"/>
        <end position="180"/>
    </location>
</feature>
<evidence type="ECO:0000313" key="2">
    <source>
        <dbReference type="EMBL" id="JAT40188.1"/>
    </source>
</evidence>
<gene>
    <name evidence="2" type="primary">lpqB_0</name>
    <name evidence="3" type="synonym">lpqB_3</name>
    <name evidence="5" type="synonym">lpqB_4</name>
    <name evidence="4" type="synonym">lpqB_6</name>
    <name evidence="4" type="ORF">g.35290</name>
    <name evidence="5" type="ORF">g.35292</name>
    <name evidence="3" type="ORF">g.35294</name>
    <name evidence="2" type="ORF">g.35296</name>
</gene>
<evidence type="ECO:0000313" key="4">
    <source>
        <dbReference type="EMBL" id="JAT57711.1"/>
    </source>
</evidence>
<sequence length="188" mass="20746">SLSLSLSKNPQIPYLPSCRAPAMARVLSQTLVRECQALIRDQPLPFHLRLLPPSSRLVNLRGRSGRSEKLAQVFDLELEPEGAAPHEAAAAATRRLEDVIHGIVVRRAAPDWLPFIPGSSYWVPPRVGSRGLVELLGRMSTPMKEEEVMSLTTVRGWPCSAHLVKDASPDSVEKCLKEDSVQPEDEDP</sequence>
<feature type="region of interest" description="Disordered" evidence="1">
    <location>
        <begin position="168"/>
        <end position="188"/>
    </location>
</feature>
<name>A0A1D1XCL8_9ARAE</name>
<keyword evidence="2" id="KW-0449">Lipoprotein</keyword>
<organism evidence="2">
    <name type="scientific">Anthurium amnicola</name>
    <dbReference type="NCBI Taxonomy" id="1678845"/>
    <lineage>
        <taxon>Eukaryota</taxon>
        <taxon>Viridiplantae</taxon>
        <taxon>Streptophyta</taxon>
        <taxon>Embryophyta</taxon>
        <taxon>Tracheophyta</taxon>
        <taxon>Spermatophyta</taxon>
        <taxon>Magnoliopsida</taxon>
        <taxon>Liliopsida</taxon>
        <taxon>Araceae</taxon>
        <taxon>Pothoideae</taxon>
        <taxon>Potheae</taxon>
        <taxon>Anthurium</taxon>
    </lineage>
</organism>
<dbReference type="PANTHER" id="PTHR33972:SF2">
    <property type="entry name" value="OS04G0606700 PROTEIN"/>
    <property type="match status" value="1"/>
</dbReference>